<keyword evidence="1" id="KW-1133">Transmembrane helix</keyword>
<dbReference type="AlphaFoldDB" id="A0AAN5CT38"/>
<feature type="transmembrane region" description="Helical" evidence="1">
    <location>
        <begin position="12"/>
        <end position="30"/>
    </location>
</feature>
<evidence type="ECO:0000313" key="2">
    <source>
        <dbReference type="EMBL" id="GMR49854.1"/>
    </source>
</evidence>
<comment type="caution">
    <text evidence="2">The sequence shown here is derived from an EMBL/GenBank/DDBJ whole genome shotgun (WGS) entry which is preliminary data.</text>
</comment>
<gene>
    <name evidence="2" type="ORF">PMAYCL1PPCAC_20049</name>
</gene>
<accession>A0AAN5CT38</accession>
<evidence type="ECO:0000256" key="1">
    <source>
        <dbReference type="SAM" id="Phobius"/>
    </source>
</evidence>
<reference evidence="3" key="1">
    <citation type="submission" date="2022-10" db="EMBL/GenBank/DDBJ databases">
        <title>Genome assembly of Pristionchus species.</title>
        <authorList>
            <person name="Yoshida K."/>
            <person name="Sommer R.J."/>
        </authorList>
    </citation>
    <scope>NUCLEOTIDE SEQUENCE [LARGE SCALE GENOMIC DNA]</scope>
    <source>
        <strain evidence="3">RS5460</strain>
    </source>
</reference>
<evidence type="ECO:0000313" key="3">
    <source>
        <dbReference type="Proteomes" id="UP001328107"/>
    </source>
</evidence>
<name>A0AAN5CT38_9BILA</name>
<keyword evidence="1" id="KW-0812">Transmembrane</keyword>
<protein>
    <submittedName>
        <fullName evidence="2">Uncharacterized protein</fullName>
    </submittedName>
</protein>
<proteinExistence type="predicted"/>
<dbReference type="Proteomes" id="UP001328107">
    <property type="component" value="Unassembled WGS sequence"/>
</dbReference>
<organism evidence="2 3">
    <name type="scientific">Pristionchus mayeri</name>
    <dbReference type="NCBI Taxonomy" id="1317129"/>
    <lineage>
        <taxon>Eukaryota</taxon>
        <taxon>Metazoa</taxon>
        <taxon>Ecdysozoa</taxon>
        <taxon>Nematoda</taxon>
        <taxon>Chromadorea</taxon>
        <taxon>Rhabditida</taxon>
        <taxon>Rhabditina</taxon>
        <taxon>Diplogasteromorpha</taxon>
        <taxon>Diplogasteroidea</taxon>
        <taxon>Neodiplogasteridae</taxon>
        <taxon>Pristionchus</taxon>
    </lineage>
</organism>
<feature type="non-terminal residue" evidence="2">
    <location>
        <position position="1"/>
    </location>
</feature>
<keyword evidence="1" id="KW-0472">Membrane</keyword>
<dbReference type="EMBL" id="BTRK01000004">
    <property type="protein sequence ID" value="GMR49854.1"/>
    <property type="molecule type" value="Genomic_DNA"/>
</dbReference>
<sequence length="110" mass="12573">DSNDVREMELSYNFEIVGVIIDYVSLLFIIEVGPRDKLIETTSFMAAAERILNCPCPILIQPNDCDLGRNIETPRTGIENSRKEVHFQVFGTVFLHQQQLPGTCDQKFRN</sequence>
<keyword evidence="3" id="KW-1185">Reference proteome</keyword>
<feature type="non-terminal residue" evidence="2">
    <location>
        <position position="110"/>
    </location>
</feature>